<reference evidence="3" key="4">
    <citation type="submission" date="2019-03" db="UniProtKB">
        <authorList>
            <consortium name="EnsemblPlants"/>
        </authorList>
    </citation>
    <scope>IDENTIFICATION</scope>
</reference>
<dbReference type="AlphaFoldDB" id="A0A453G2P6"/>
<dbReference type="InterPro" id="IPR042086">
    <property type="entry name" value="MeTrfase_capping"/>
</dbReference>
<dbReference type="SUPFAM" id="SSF53335">
    <property type="entry name" value="S-adenosyl-L-methionine-dependent methyltransferases"/>
    <property type="match status" value="1"/>
</dbReference>
<dbReference type="Pfam" id="PF03492">
    <property type="entry name" value="Methyltransf_7"/>
    <property type="match status" value="1"/>
</dbReference>
<reference evidence="3" key="3">
    <citation type="journal article" date="2017" name="Nature">
        <title>Genome sequence of the progenitor of the wheat D genome Aegilops tauschii.</title>
        <authorList>
            <person name="Luo M.C."/>
            <person name="Gu Y.Q."/>
            <person name="Puiu D."/>
            <person name="Wang H."/>
            <person name="Twardziok S.O."/>
            <person name="Deal K.R."/>
            <person name="Huo N."/>
            <person name="Zhu T."/>
            <person name="Wang L."/>
            <person name="Wang Y."/>
            <person name="McGuire P.E."/>
            <person name="Liu S."/>
            <person name="Long H."/>
            <person name="Ramasamy R.K."/>
            <person name="Rodriguez J.C."/>
            <person name="Van S.L."/>
            <person name="Yuan L."/>
            <person name="Wang Z."/>
            <person name="Xia Z."/>
            <person name="Xiao L."/>
            <person name="Anderson O.D."/>
            <person name="Ouyang S."/>
            <person name="Liang Y."/>
            <person name="Zimin A.V."/>
            <person name="Pertea G."/>
            <person name="Qi P."/>
            <person name="Bennetzen J.L."/>
            <person name="Dai X."/>
            <person name="Dawson M.W."/>
            <person name="Muller H.G."/>
            <person name="Kugler K."/>
            <person name="Rivarola-Duarte L."/>
            <person name="Spannagl M."/>
            <person name="Mayer K.F.X."/>
            <person name="Lu F.H."/>
            <person name="Bevan M.W."/>
            <person name="Leroy P."/>
            <person name="Li P."/>
            <person name="You F.M."/>
            <person name="Sun Q."/>
            <person name="Liu Z."/>
            <person name="Lyons E."/>
            <person name="Wicker T."/>
            <person name="Salzberg S.L."/>
            <person name="Devos K.M."/>
            <person name="Dvorak J."/>
        </authorList>
    </citation>
    <scope>NUCLEOTIDE SEQUENCE [LARGE SCALE GENOMIC DNA]</scope>
    <source>
        <strain evidence="3">cv. AL8/78</strain>
    </source>
</reference>
<dbReference type="EnsemblPlants" id="AET3Gv20863500.6">
    <property type="protein sequence ID" value="AET3Gv20863500.6"/>
    <property type="gene ID" value="AET3Gv20863500"/>
</dbReference>
<evidence type="ECO:0000256" key="1">
    <source>
        <dbReference type="ARBA" id="ARBA00022723"/>
    </source>
</evidence>
<reference evidence="4" key="2">
    <citation type="journal article" date="2017" name="Nat. Plants">
        <title>The Aegilops tauschii genome reveals multiple impacts of transposons.</title>
        <authorList>
            <person name="Zhao G."/>
            <person name="Zou C."/>
            <person name="Li K."/>
            <person name="Wang K."/>
            <person name="Li T."/>
            <person name="Gao L."/>
            <person name="Zhang X."/>
            <person name="Wang H."/>
            <person name="Yang Z."/>
            <person name="Liu X."/>
            <person name="Jiang W."/>
            <person name="Mao L."/>
            <person name="Kong X."/>
            <person name="Jiao Y."/>
            <person name="Jia J."/>
        </authorList>
    </citation>
    <scope>NUCLEOTIDE SEQUENCE [LARGE SCALE GENOMIC DNA]</scope>
    <source>
        <strain evidence="4">cv. AL8/78</strain>
    </source>
</reference>
<accession>A0A453G2P6</accession>
<dbReference type="GO" id="GO:0008168">
    <property type="term" value="F:methyltransferase activity"/>
    <property type="evidence" value="ECO:0007669"/>
    <property type="project" value="InterPro"/>
</dbReference>
<keyword evidence="1" id="KW-0479">Metal-binding</keyword>
<dbReference type="Proteomes" id="UP000015105">
    <property type="component" value="Chromosome 3D"/>
</dbReference>
<dbReference type="InterPro" id="IPR005299">
    <property type="entry name" value="MeTrfase_7"/>
</dbReference>
<dbReference type="PANTHER" id="PTHR31009">
    <property type="entry name" value="S-ADENOSYL-L-METHIONINE:CARBOXYL METHYLTRANSFERASE FAMILY PROTEIN"/>
    <property type="match status" value="1"/>
</dbReference>
<proteinExistence type="predicted"/>
<reference evidence="4" key="1">
    <citation type="journal article" date="2014" name="Science">
        <title>Ancient hybridizations among the ancestral genomes of bread wheat.</title>
        <authorList>
            <consortium name="International Wheat Genome Sequencing Consortium,"/>
            <person name="Marcussen T."/>
            <person name="Sandve S.R."/>
            <person name="Heier L."/>
            <person name="Spannagl M."/>
            <person name="Pfeifer M."/>
            <person name="Jakobsen K.S."/>
            <person name="Wulff B.B."/>
            <person name="Steuernagel B."/>
            <person name="Mayer K.F."/>
            <person name="Olsen O.A."/>
        </authorList>
    </citation>
    <scope>NUCLEOTIDE SEQUENCE [LARGE SCALE GENOMIC DNA]</scope>
    <source>
        <strain evidence="4">cv. AL8/78</strain>
    </source>
</reference>
<keyword evidence="4" id="KW-1185">Reference proteome</keyword>
<dbReference type="GO" id="GO:0046872">
    <property type="term" value="F:metal ion binding"/>
    <property type="evidence" value="ECO:0007669"/>
    <property type="project" value="UniProtKB-KW"/>
</dbReference>
<keyword evidence="2" id="KW-0460">Magnesium</keyword>
<sequence>MIVSLVGRCSDAIATKFSYILEIVAQILCVMVSEGVIDKEKFDSFYGLLYEPSSEELREIIQEEGSFSIREMRAHDLELI</sequence>
<name>A0A453G2P6_AEGTS</name>
<organism evidence="3 4">
    <name type="scientific">Aegilops tauschii subsp. strangulata</name>
    <name type="common">Goatgrass</name>
    <dbReference type="NCBI Taxonomy" id="200361"/>
    <lineage>
        <taxon>Eukaryota</taxon>
        <taxon>Viridiplantae</taxon>
        <taxon>Streptophyta</taxon>
        <taxon>Embryophyta</taxon>
        <taxon>Tracheophyta</taxon>
        <taxon>Spermatophyta</taxon>
        <taxon>Magnoliopsida</taxon>
        <taxon>Liliopsida</taxon>
        <taxon>Poales</taxon>
        <taxon>Poaceae</taxon>
        <taxon>BOP clade</taxon>
        <taxon>Pooideae</taxon>
        <taxon>Triticodae</taxon>
        <taxon>Triticeae</taxon>
        <taxon>Triticinae</taxon>
        <taxon>Aegilops</taxon>
    </lineage>
</organism>
<dbReference type="Gene3D" id="1.10.1200.270">
    <property type="entry name" value="Methyltransferase, alpha-helical capping domain"/>
    <property type="match status" value="1"/>
</dbReference>
<dbReference type="Gene3D" id="3.40.50.150">
    <property type="entry name" value="Vaccinia Virus protein VP39"/>
    <property type="match status" value="1"/>
</dbReference>
<dbReference type="Gramene" id="AET3Gv20863500.6">
    <property type="protein sequence ID" value="AET3Gv20863500.6"/>
    <property type="gene ID" value="AET3Gv20863500"/>
</dbReference>
<evidence type="ECO:0000313" key="4">
    <source>
        <dbReference type="Proteomes" id="UP000015105"/>
    </source>
</evidence>
<evidence type="ECO:0000313" key="3">
    <source>
        <dbReference type="EnsemblPlants" id="AET3Gv20863500.6"/>
    </source>
</evidence>
<evidence type="ECO:0000256" key="2">
    <source>
        <dbReference type="ARBA" id="ARBA00022842"/>
    </source>
</evidence>
<reference evidence="3" key="5">
    <citation type="journal article" date="2021" name="G3 (Bethesda)">
        <title>Aegilops tauschii genome assembly Aet v5.0 features greater sequence contiguity and improved annotation.</title>
        <authorList>
            <person name="Wang L."/>
            <person name="Zhu T."/>
            <person name="Rodriguez J.C."/>
            <person name="Deal K.R."/>
            <person name="Dubcovsky J."/>
            <person name="McGuire P.E."/>
            <person name="Lux T."/>
            <person name="Spannagl M."/>
            <person name="Mayer K.F.X."/>
            <person name="Baldrich P."/>
            <person name="Meyers B.C."/>
            <person name="Huo N."/>
            <person name="Gu Y.Q."/>
            <person name="Zhou H."/>
            <person name="Devos K.M."/>
            <person name="Bennetzen J.L."/>
            <person name="Unver T."/>
            <person name="Budak H."/>
            <person name="Gulick P.J."/>
            <person name="Galiba G."/>
            <person name="Kalapos B."/>
            <person name="Nelson D.R."/>
            <person name="Li P."/>
            <person name="You F.M."/>
            <person name="Luo M.C."/>
            <person name="Dvorak J."/>
        </authorList>
    </citation>
    <scope>NUCLEOTIDE SEQUENCE [LARGE SCALE GENOMIC DNA]</scope>
    <source>
        <strain evidence="3">cv. AL8/78</strain>
    </source>
</reference>
<dbReference type="InterPro" id="IPR029063">
    <property type="entry name" value="SAM-dependent_MTases_sf"/>
</dbReference>
<protein>
    <submittedName>
        <fullName evidence="3">Uncharacterized protein</fullName>
    </submittedName>
</protein>